<dbReference type="GeneID" id="70187975"/>
<organism evidence="2 3">
    <name type="scientific">Microdochium trichocladiopsis</name>
    <dbReference type="NCBI Taxonomy" id="1682393"/>
    <lineage>
        <taxon>Eukaryota</taxon>
        <taxon>Fungi</taxon>
        <taxon>Dikarya</taxon>
        <taxon>Ascomycota</taxon>
        <taxon>Pezizomycotina</taxon>
        <taxon>Sordariomycetes</taxon>
        <taxon>Xylariomycetidae</taxon>
        <taxon>Xylariales</taxon>
        <taxon>Microdochiaceae</taxon>
        <taxon>Microdochium</taxon>
    </lineage>
</organism>
<keyword evidence="3" id="KW-1185">Reference proteome</keyword>
<sequence>MIWTHLVLNTVDGCIAWFYLFRKIKPGFWIFLWFCIVWAIQIQLVMQIIINRIALLMSDQHRARQLKWITFVIVGIIGVVVTVVWMPASLQISPMWIEVNKVWDRLKQCILTVMDVCLNFYFLHMVRKHLIANGLQKYKYLYNYNAAMVGLVVLLDATLIGLMSLQVKYAYLQFQIIVYLTRFYIEMANADLIRKIISRANFDNDNSSVLVRTSSFVDGEHPLHTASPLSQGRHQQATPSAEAFALPRFSN</sequence>
<name>A0A9P8YF10_9PEZI</name>
<protein>
    <recommendedName>
        <fullName evidence="4">Transmembrane protein</fullName>
    </recommendedName>
</protein>
<feature type="transmembrane region" description="Helical" evidence="1">
    <location>
        <begin position="66"/>
        <end position="85"/>
    </location>
</feature>
<dbReference type="OrthoDB" id="3205825at2759"/>
<evidence type="ECO:0000313" key="3">
    <source>
        <dbReference type="Proteomes" id="UP000756346"/>
    </source>
</evidence>
<dbReference type="PANTHER" id="PTHR35179:SF1">
    <property type="entry name" value="INTEGRAL MEMBRANE PROTEIN"/>
    <property type="match status" value="1"/>
</dbReference>
<evidence type="ECO:0008006" key="4">
    <source>
        <dbReference type="Google" id="ProtNLM"/>
    </source>
</evidence>
<dbReference type="RefSeq" id="XP_046015849.1">
    <property type="nucleotide sequence ID" value="XM_046158429.1"/>
</dbReference>
<comment type="caution">
    <text evidence="2">The sequence shown here is derived from an EMBL/GenBank/DDBJ whole genome shotgun (WGS) entry which is preliminary data.</text>
</comment>
<keyword evidence="1" id="KW-0472">Membrane</keyword>
<gene>
    <name evidence="2" type="ORF">B0I36DRAFT_361086</name>
</gene>
<dbReference type="Proteomes" id="UP000756346">
    <property type="component" value="Unassembled WGS sequence"/>
</dbReference>
<dbReference type="AlphaFoldDB" id="A0A9P8YF10"/>
<keyword evidence="1" id="KW-1133">Transmembrane helix</keyword>
<reference evidence="2" key="1">
    <citation type="journal article" date="2021" name="Nat. Commun.">
        <title>Genetic determinants of endophytism in the Arabidopsis root mycobiome.</title>
        <authorList>
            <person name="Mesny F."/>
            <person name="Miyauchi S."/>
            <person name="Thiergart T."/>
            <person name="Pickel B."/>
            <person name="Atanasova L."/>
            <person name="Karlsson M."/>
            <person name="Huettel B."/>
            <person name="Barry K.W."/>
            <person name="Haridas S."/>
            <person name="Chen C."/>
            <person name="Bauer D."/>
            <person name="Andreopoulos W."/>
            <person name="Pangilinan J."/>
            <person name="LaButti K."/>
            <person name="Riley R."/>
            <person name="Lipzen A."/>
            <person name="Clum A."/>
            <person name="Drula E."/>
            <person name="Henrissat B."/>
            <person name="Kohler A."/>
            <person name="Grigoriev I.V."/>
            <person name="Martin F.M."/>
            <person name="Hacquard S."/>
        </authorList>
    </citation>
    <scope>NUCLEOTIDE SEQUENCE</scope>
    <source>
        <strain evidence="2">MPI-CAGE-CH-0230</strain>
    </source>
</reference>
<evidence type="ECO:0000313" key="2">
    <source>
        <dbReference type="EMBL" id="KAH7035756.1"/>
    </source>
</evidence>
<accession>A0A9P8YF10</accession>
<feature type="transmembrane region" description="Helical" evidence="1">
    <location>
        <begin position="144"/>
        <end position="163"/>
    </location>
</feature>
<dbReference type="PANTHER" id="PTHR35179">
    <property type="entry name" value="PROTEIN CBG02620"/>
    <property type="match status" value="1"/>
</dbReference>
<dbReference type="EMBL" id="JAGTJQ010000003">
    <property type="protein sequence ID" value="KAH7035756.1"/>
    <property type="molecule type" value="Genomic_DNA"/>
</dbReference>
<feature type="transmembrane region" description="Helical" evidence="1">
    <location>
        <begin position="105"/>
        <end position="123"/>
    </location>
</feature>
<feature type="transmembrane region" description="Helical" evidence="1">
    <location>
        <begin position="28"/>
        <end position="54"/>
    </location>
</feature>
<evidence type="ECO:0000256" key="1">
    <source>
        <dbReference type="SAM" id="Phobius"/>
    </source>
</evidence>
<keyword evidence="1" id="KW-0812">Transmembrane</keyword>
<proteinExistence type="predicted"/>